<dbReference type="InterPro" id="IPR000697">
    <property type="entry name" value="WH1/EVH1_dom"/>
</dbReference>
<feature type="compositionally biased region" description="Low complexity" evidence="8">
    <location>
        <begin position="408"/>
        <end position="418"/>
    </location>
</feature>
<evidence type="ECO:0000256" key="4">
    <source>
        <dbReference type="ARBA" id="ARBA00022553"/>
    </source>
</evidence>
<evidence type="ECO:0000259" key="11">
    <source>
        <dbReference type="PROSITE" id="PS51082"/>
    </source>
</evidence>
<comment type="subcellular location">
    <subcellularLocation>
        <location evidence="2">Cytoplasm</location>
        <location evidence="2">Cytoskeleton</location>
    </subcellularLocation>
    <subcellularLocation>
        <location evidence="1">Nucleus</location>
    </subcellularLocation>
</comment>
<evidence type="ECO:0000256" key="8">
    <source>
        <dbReference type="SAM" id="MobiDB-lite"/>
    </source>
</evidence>
<keyword evidence="4" id="KW-0597">Phosphoprotein</keyword>
<feature type="compositionally biased region" description="Polar residues" evidence="8">
    <location>
        <begin position="176"/>
        <end position="185"/>
    </location>
</feature>
<dbReference type="PANTHER" id="PTHR11202">
    <property type="entry name" value="SPROUTY-RELATED, EVH1 DOMAIN-CONTAINING PROTEIN FAMILY MEMBER"/>
    <property type="match status" value="1"/>
</dbReference>
<proteinExistence type="predicted"/>
<evidence type="ECO:0000313" key="12">
    <source>
        <dbReference type="EMBL" id="OQV18373.1"/>
    </source>
</evidence>
<dbReference type="GO" id="GO:0003779">
    <property type="term" value="F:actin binding"/>
    <property type="evidence" value="ECO:0007669"/>
    <property type="project" value="InterPro"/>
</dbReference>
<sequence>MARHDSAGRNAGLENQPSLLLNKQENELLFDVIGPRCTTLASAVVQVLFSDQGRPPRWNLYCCGVATFIKDNGKKSFFIRIFDIMERAILWEQELYHEIRYSQTLPYFHTFETDDRQAGLNFASEDEAYHFYAMVDDKVTLLQKRRADNLRKHAGVNHNHNKQSNHSTKVEHSRHTSVQQSNHPVSTVQSVQVAFPYGPEKSRNIVSVNFDEGKKKPKPKRITKQDIGMPTNFQHKQHVGWDPEKGFDYDDSDPSLQELFSKAGINMKNTDPAERAFIYGFIEKEFGGVNAVKKAAVIHPVTNGGGVPPPPPRSHHHHAKVPAAPQAPPPQRPQLPPQRTPSIDNSRRAGPPPPPPPPGPPPVMKGSAPQPRGPAPSRSTAGPPPPPPPPPPLWGAPNTPPAPPPMPSNLQLSSPSSPDNGGDVRNALMDEIKKGRGLKTVDRAAHQPAVSGRDKLLNDIASGVALKHVDPDKISLGKPDNNGQLEGMAAALARALAQRRPAVETNDDSDDDETDDEEWD</sequence>
<gene>
    <name evidence="12" type="ORF">BV898_07576</name>
</gene>
<dbReference type="InterPro" id="IPR011026">
    <property type="entry name" value="WAS_C"/>
</dbReference>
<dbReference type="Proteomes" id="UP000192578">
    <property type="component" value="Unassembled WGS sequence"/>
</dbReference>
<feature type="domain" description="WH1" evidence="10">
    <location>
        <begin position="32"/>
        <end position="142"/>
    </location>
</feature>
<feature type="region of interest" description="Disordered" evidence="8">
    <location>
        <begin position="496"/>
        <end position="520"/>
    </location>
</feature>
<feature type="region of interest" description="Disordered" evidence="8">
    <location>
        <begin position="156"/>
        <end position="185"/>
    </location>
</feature>
<dbReference type="PANTHER" id="PTHR11202:SF36">
    <property type="entry name" value="ACTIN NUCLEATION-PROMOTING FACTOR WASL"/>
    <property type="match status" value="1"/>
</dbReference>
<dbReference type="CDD" id="cd00132">
    <property type="entry name" value="CRIB"/>
    <property type="match status" value="1"/>
</dbReference>
<dbReference type="Gene3D" id="2.30.29.30">
    <property type="entry name" value="Pleckstrin-homology domain (PH domain)/Phosphotyrosine-binding domain (PTB)"/>
    <property type="match status" value="1"/>
</dbReference>
<dbReference type="Pfam" id="PF00786">
    <property type="entry name" value="PBD"/>
    <property type="match status" value="1"/>
</dbReference>
<dbReference type="SMART" id="SM00461">
    <property type="entry name" value="WH1"/>
    <property type="match status" value="1"/>
</dbReference>
<evidence type="ECO:0000256" key="6">
    <source>
        <dbReference type="ARBA" id="ARBA00023212"/>
    </source>
</evidence>
<feature type="domain" description="CRIB" evidence="9">
    <location>
        <begin position="227"/>
        <end position="240"/>
    </location>
</feature>
<dbReference type="OrthoDB" id="8963340at2759"/>
<name>A0A1W0WT92_HYPEX</name>
<comment type="caution">
    <text evidence="12">The sequence shown here is derived from an EMBL/GenBank/DDBJ whole genome shotgun (WGS) entry which is preliminary data.</text>
</comment>
<feature type="compositionally biased region" description="Pro residues" evidence="8">
    <location>
        <begin position="350"/>
        <end position="363"/>
    </location>
</feature>
<feature type="compositionally biased region" description="Basic and acidic residues" evidence="8">
    <location>
        <begin position="428"/>
        <end position="445"/>
    </location>
</feature>
<dbReference type="Pfam" id="PF00568">
    <property type="entry name" value="WH1"/>
    <property type="match status" value="1"/>
</dbReference>
<evidence type="ECO:0000313" key="13">
    <source>
        <dbReference type="Proteomes" id="UP000192578"/>
    </source>
</evidence>
<reference evidence="13" key="1">
    <citation type="submission" date="2017-01" db="EMBL/GenBank/DDBJ databases">
        <title>Comparative genomics of anhydrobiosis in the tardigrade Hypsibius dujardini.</title>
        <authorList>
            <person name="Yoshida Y."/>
            <person name="Koutsovoulos G."/>
            <person name="Laetsch D."/>
            <person name="Stevens L."/>
            <person name="Kumar S."/>
            <person name="Horikawa D."/>
            <person name="Ishino K."/>
            <person name="Komine S."/>
            <person name="Tomita M."/>
            <person name="Blaxter M."/>
            <person name="Arakawa K."/>
        </authorList>
    </citation>
    <scope>NUCLEOTIDE SEQUENCE [LARGE SCALE GENOMIC DNA]</scope>
    <source>
        <strain evidence="13">Z151</strain>
    </source>
</reference>
<protein>
    <submittedName>
        <fullName evidence="12">Wiskott-Aldrich syndrome protein</fullName>
    </submittedName>
</protein>
<evidence type="ECO:0000259" key="9">
    <source>
        <dbReference type="PROSITE" id="PS50108"/>
    </source>
</evidence>
<feature type="compositionally biased region" description="Acidic residues" evidence="8">
    <location>
        <begin position="505"/>
        <end position="520"/>
    </location>
</feature>
<dbReference type="SUPFAM" id="SSF47912">
    <property type="entry name" value="Wiscott-Aldrich syndrome protein, WASP, C-terminal domain"/>
    <property type="match status" value="1"/>
</dbReference>
<dbReference type="Gene3D" id="6.10.280.150">
    <property type="match status" value="1"/>
</dbReference>
<evidence type="ECO:0000256" key="3">
    <source>
        <dbReference type="ARBA" id="ARBA00022490"/>
    </source>
</evidence>
<dbReference type="EMBL" id="MTYJ01000050">
    <property type="protein sequence ID" value="OQV18373.1"/>
    <property type="molecule type" value="Genomic_DNA"/>
</dbReference>
<evidence type="ECO:0000259" key="10">
    <source>
        <dbReference type="PROSITE" id="PS50229"/>
    </source>
</evidence>
<dbReference type="SMART" id="SM00246">
    <property type="entry name" value="WH2"/>
    <property type="match status" value="2"/>
</dbReference>
<dbReference type="SUPFAM" id="SSF50729">
    <property type="entry name" value="PH domain-like"/>
    <property type="match status" value="1"/>
</dbReference>
<keyword evidence="3" id="KW-0963">Cytoplasm</keyword>
<keyword evidence="13" id="KW-1185">Reference proteome</keyword>
<dbReference type="InterPro" id="IPR033927">
    <property type="entry name" value="WASPfam_EVH1"/>
</dbReference>
<dbReference type="PROSITE" id="PS51082">
    <property type="entry name" value="WH2"/>
    <property type="match status" value="1"/>
</dbReference>
<feature type="region of interest" description="Disordered" evidence="8">
    <location>
        <begin position="302"/>
        <end position="450"/>
    </location>
</feature>
<dbReference type="GO" id="GO:0007015">
    <property type="term" value="P:actin filament organization"/>
    <property type="evidence" value="ECO:0007669"/>
    <property type="project" value="InterPro"/>
</dbReference>
<keyword evidence="5" id="KW-0677">Repeat</keyword>
<dbReference type="AlphaFoldDB" id="A0A1W0WT92"/>
<dbReference type="SMART" id="SM00285">
    <property type="entry name" value="PBD"/>
    <property type="match status" value="1"/>
</dbReference>
<evidence type="ECO:0000256" key="2">
    <source>
        <dbReference type="ARBA" id="ARBA00004245"/>
    </source>
</evidence>
<organism evidence="12 13">
    <name type="scientific">Hypsibius exemplaris</name>
    <name type="common">Freshwater tardigrade</name>
    <dbReference type="NCBI Taxonomy" id="2072580"/>
    <lineage>
        <taxon>Eukaryota</taxon>
        <taxon>Metazoa</taxon>
        <taxon>Ecdysozoa</taxon>
        <taxon>Tardigrada</taxon>
        <taxon>Eutardigrada</taxon>
        <taxon>Parachela</taxon>
        <taxon>Hypsibioidea</taxon>
        <taxon>Hypsibiidae</taxon>
        <taxon>Hypsibius</taxon>
    </lineage>
</organism>
<dbReference type="InterPro" id="IPR036936">
    <property type="entry name" value="CRIB_dom_sf"/>
</dbReference>
<feature type="compositionally biased region" description="Pro residues" evidence="8">
    <location>
        <begin position="325"/>
        <end position="339"/>
    </location>
</feature>
<keyword evidence="6" id="KW-0206">Cytoskeleton</keyword>
<evidence type="ECO:0000256" key="7">
    <source>
        <dbReference type="ARBA" id="ARBA00023242"/>
    </source>
</evidence>
<feature type="domain" description="WH2" evidence="11">
    <location>
        <begin position="452"/>
        <end position="469"/>
    </location>
</feature>
<keyword evidence="7" id="KW-0539">Nucleus</keyword>
<dbReference type="InterPro" id="IPR011993">
    <property type="entry name" value="PH-like_dom_sf"/>
</dbReference>
<dbReference type="GO" id="GO:0005634">
    <property type="term" value="C:nucleus"/>
    <property type="evidence" value="ECO:0007669"/>
    <property type="project" value="UniProtKB-SubCell"/>
</dbReference>
<dbReference type="CDD" id="cd01205">
    <property type="entry name" value="EVH1_WASP-like"/>
    <property type="match status" value="1"/>
</dbReference>
<dbReference type="InterPro" id="IPR003124">
    <property type="entry name" value="WH2_dom"/>
</dbReference>
<feature type="compositionally biased region" description="Pro residues" evidence="8">
    <location>
        <begin position="382"/>
        <end position="407"/>
    </location>
</feature>
<dbReference type="PROSITE" id="PS50229">
    <property type="entry name" value="WH1"/>
    <property type="match status" value="1"/>
</dbReference>
<evidence type="ECO:0000256" key="1">
    <source>
        <dbReference type="ARBA" id="ARBA00004123"/>
    </source>
</evidence>
<accession>A0A1W0WT92</accession>
<dbReference type="Gene3D" id="3.90.810.10">
    <property type="entry name" value="CRIB domain"/>
    <property type="match status" value="1"/>
</dbReference>
<dbReference type="FunFam" id="2.30.29.30:FF:000130">
    <property type="entry name" value="neural Wiskott-Aldrich syndrome protein"/>
    <property type="match status" value="1"/>
</dbReference>
<dbReference type="InterPro" id="IPR000095">
    <property type="entry name" value="CRIB_dom"/>
</dbReference>
<dbReference type="Pfam" id="PF02205">
    <property type="entry name" value="WH2"/>
    <property type="match status" value="1"/>
</dbReference>
<dbReference type="GO" id="GO:0005856">
    <property type="term" value="C:cytoskeleton"/>
    <property type="evidence" value="ECO:0007669"/>
    <property type="project" value="UniProtKB-SubCell"/>
</dbReference>
<dbReference type="PROSITE" id="PS50108">
    <property type="entry name" value="CRIB"/>
    <property type="match status" value="1"/>
</dbReference>
<evidence type="ECO:0000256" key="5">
    <source>
        <dbReference type="ARBA" id="ARBA00022737"/>
    </source>
</evidence>